<evidence type="ECO:0000256" key="2">
    <source>
        <dbReference type="ARBA" id="ARBA00022723"/>
    </source>
</evidence>
<evidence type="ECO:0008006" key="7">
    <source>
        <dbReference type="Google" id="ProtNLM"/>
    </source>
</evidence>
<dbReference type="Proteomes" id="UP000693672">
    <property type="component" value="Unassembled WGS sequence"/>
</dbReference>
<dbReference type="PROSITE" id="PS00987">
    <property type="entry name" value="PTPS_1"/>
    <property type="match status" value="1"/>
</dbReference>
<dbReference type="PANTHER" id="PTHR12589">
    <property type="entry name" value="PYRUVOYL TETRAHYDROBIOPTERIN SYNTHASE"/>
    <property type="match status" value="1"/>
</dbReference>
<reference evidence="5" key="1">
    <citation type="submission" date="2021-06" db="EMBL/GenBank/DDBJ databases">
        <authorList>
            <person name="Criscuolo A."/>
        </authorList>
    </citation>
    <scope>NUCLEOTIDE SEQUENCE</scope>
    <source>
        <strain evidence="5">CIP111600</strain>
    </source>
</reference>
<dbReference type="GO" id="GO:0006729">
    <property type="term" value="P:tetrahydrobiopterin biosynthetic process"/>
    <property type="evidence" value="ECO:0007669"/>
    <property type="project" value="InterPro"/>
</dbReference>
<dbReference type="PANTHER" id="PTHR12589:SF7">
    <property type="entry name" value="6-PYRUVOYL TETRAHYDROBIOPTERIN SYNTHASE"/>
    <property type="match status" value="1"/>
</dbReference>
<keyword evidence="4" id="KW-0456">Lyase</keyword>
<gene>
    <name evidence="5" type="ORF">PAESOLCIP111_01275</name>
</gene>
<proteinExistence type="predicted"/>
<dbReference type="RefSeq" id="WP_246627318.1">
    <property type="nucleotide sequence ID" value="NZ_CAJVAS010000004.1"/>
</dbReference>
<dbReference type="InterPro" id="IPR022470">
    <property type="entry name" value="PTPS_Cys_AS"/>
</dbReference>
<comment type="cofactor">
    <cofactor evidence="1">
        <name>Zn(2+)</name>
        <dbReference type="ChEBI" id="CHEBI:29105"/>
    </cofactor>
</comment>
<dbReference type="GO" id="GO:0046872">
    <property type="term" value="F:metal ion binding"/>
    <property type="evidence" value="ECO:0007669"/>
    <property type="project" value="UniProtKB-KW"/>
</dbReference>
<dbReference type="Pfam" id="PF01242">
    <property type="entry name" value="PTPS"/>
    <property type="match status" value="2"/>
</dbReference>
<dbReference type="EMBL" id="CAJVAS010000004">
    <property type="protein sequence ID" value="CAG7610702.1"/>
    <property type="molecule type" value="Genomic_DNA"/>
</dbReference>
<dbReference type="FunFam" id="3.30.479.10:FF:000003">
    <property type="entry name" value="6-pyruvoyl tetrahydrobiopterin synthase"/>
    <property type="match status" value="1"/>
</dbReference>
<keyword evidence="6" id="KW-1185">Reference proteome</keyword>
<sequence>MAIAYITRKISFSAAHSYRIQGWSEEENDRIFGLCSNRNGHGHDYVLELTIRGEIDQKSGVVINVIEIDKTIKQIIDEIDGKFLNKEHPFFIDRIPTTENLTAFLWDRLCNRFVDVELFRIRVVENHYLQSEKGIDSMVFLTRQYHFCAAHRLHSDHLSEEENKALFGKCNNPHGHGHNYYLDITVAGEPDPITGMIMNLTDLDSVVNKTVLDKFDHKHLNLDTEQFKELNPTGEVMAAVIFDMLKTDLPKLYKVGLWETKKNYFEYFA</sequence>
<dbReference type="GO" id="GO:0003874">
    <property type="term" value="F:6-pyruvoyltetrahydropterin synthase activity"/>
    <property type="evidence" value="ECO:0007669"/>
    <property type="project" value="InterPro"/>
</dbReference>
<protein>
    <recommendedName>
        <fullName evidence="7">6-carboxytetrahydropterin synthase</fullName>
    </recommendedName>
</protein>
<evidence type="ECO:0000313" key="5">
    <source>
        <dbReference type="EMBL" id="CAG7610702.1"/>
    </source>
</evidence>
<evidence type="ECO:0000256" key="3">
    <source>
        <dbReference type="ARBA" id="ARBA00022833"/>
    </source>
</evidence>
<dbReference type="AlphaFoldDB" id="A0A916NHK4"/>
<comment type="caution">
    <text evidence="5">The sequence shown here is derived from an EMBL/GenBank/DDBJ whole genome shotgun (WGS) entry which is preliminary data.</text>
</comment>
<keyword evidence="3" id="KW-0862">Zinc</keyword>
<keyword evidence="2" id="KW-0479">Metal-binding</keyword>
<evidence type="ECO:0000256" key="4">
    <source>
        <dbReference type="ARBA" id="ARBA00023239"/>
    </source>
</evidence>
<organism evidence="5 6">
    <name type="scientific">Paenibacillus solanacearum</name>
    <dbReference type="NCBI Taxonomy" id="2048548"/>
    <lineage>
        <taxon>Bacteria</taxon>
        <taxon>Bacillati</taxon>
        <taxon>Bacillota</taxon>
        <taxon>Bacilli</taxon>
        <taxon>Bacillales</taxon>
        <taxon>Paenibacillaceae</taxon>
        <taxon>Paenibacillus</taxon>
    </lineage>
</organism>
<evidence type="ECO:0000256" key="1">
    <source>
        <dbReference type="ARBA" id="ARBA00001947"/>
    </source>
</evidence>
<name>A0A916NHK4_9BACL</name>
<dbReference type="InterPro" id="IPR007115">
    <property type="entry name" value="6-PTP_synth/QueD"/>
</dbReference>
<evidence type="ECO:0000313" key="6">
    <source>
        <dbReference type="Proteomes" id="UP000693672"/>
    </source>
</evidence>
<accession>A0A916NHK4</accession>